<dbReference type="AlphaFoldDB" id="A0A067SB34"/>
<protein>
    <submittedName>
        <fullName evidence="1">Uncharacterized protein</fullName>
    </submittedName>
</protein>
<gene>
    <name evidence="1" type="ORF">GALMADRAFT_1130535</name>
</gene>
<accession>A0A067SB34</accession>
<evidence type="ECO:0000313" key="2">
    <source>
        <dbReference type="Proteomes" id="UP000027222"/>
    </source>
</evidence>
<keyword evidence="2" id="KW-1185">Reference proteome</keyword>
<proteinExistence type="predicted"/>
<organism evidence="1 2">
    <name type="scientific">Galerina marginata (strain CBS 339.88)</name>
    <dbReference type="NCBI Taxonomy" id="685588"/>
    <lineage>
        <taxon>Eukaryota</taxon>
        <taxon>Fungi</taxon>
        <taxon>Dikarya</taxon>
        <taxon>Basidiomycota</taxon>
        <taxon>Agaricomycotina</taxon>
        <taxon>Agaricomycetes</taxon>
        <taxon>Agaricomycetidae</taxon>
        <taxon>Agaricales</taxon>
        <taxon>Agaricineae</taxon>
        <taxon>Strophariaceae</taxon>
        <taxon>Galerina</taxon>
    </lineage>
</organism>
<dbReference type="HOGENOM" id="CLU_1510721_0_0_1"/>
<dbReference type="Proteomes" id="UP000027222">
    <property type="component" value="Unassembled WGS sequence"/>
</dbReference>
<name>A0A067SB34_GALM3</name>
<reference evidence="2" key="1">
    <citation type="journal article" date="2014" name="Proc. Natl. Acad. Sci. U.S.A.">
        <title>Extensive sampling of basidiomycete genomes demonstrates inadequacy of the white-rot/brown-rot paradigm for wood decay fungi.</title>
        <authorList>
            <person name="Riley R."/>
            <person name="Salamov A.A."/>
            <person name="Brown D.W."/>
            <person name="Nagy L.G."/>
            <person name="Floudas D."/>
            <person name="Held B.W."/>
            <person name="Levasseur A."/>
            <person name="Lombard V."/>
            <person name="Morin E."/>
            <person name="Otillar R."/>
            <person name="Lindquist E.A."/>
            <person name="Sun H."/>
            <person name="LaButti K.M."/>
            <person name="Schmutz J."/>
            <person name="Jabbour D."/>
            <person name="Luo H."/>
            <person name="Baker S.E."/>
            <person name="Pisabarro A.G."/>
            <person name="Walton J.D."/>
            <person name="Blanchette R.A."/>
            <person name="Henrissat B."/>
            <person name="Martin F."/>
            <person name="Cullen D."/>
            <person name="Hibbett D.S."/>
            <person name="Grigoriev I.V."/>
        </authorList>
    </citation>
    <scope>NUCLEOTIDE SEQUENCE [LARGE SCALE GENOMIC DNA]</scope>
    <source>
        <strain evidence="2">CBS 339.88</strain>
    </source>
</reference>
<evidence type="ECO:0000313" key="1">
    <source>
        <dbReference type="EMBL" id="KDR67182.1"/>
    </source>
</evidence>
<dbReference type="EMBL" id="KL142417">
    <property type="protein sequence ID" value="KDR67182.1"/>
    <property type="molecule type" value="Genomic_DNA"/>
</dbReference>
<sequence>MDVVRVIGGRLTFICIHLWNYVFNMYCLALRFHGCVGASSDIFRGLCRLTQYVPRITSRGSEMPNIYISTMPKIVFRLRSSASVDSRRPDPLAIKTVACCRSRAYHQTITSRAAVDVILARHGGRATDRQLPATQVREQRQDRHDRRFIDFDVAVDNPRHNNGAGGVCASSGGHFSPP</sequence>